<keyword evidence="5" id="KW-0378">Hydrolase</keyword>
<organism evidence="7 8">
    <name type="scientific">Microcoleus anatoxicus PTRS2</name>
    <dbReference type="NCBI Taxonomy" id="2705321"/>
    <lineage>
        <taxon>Bacteria</taxon>
        <taxon>Bacillati</taxon>
        <taxon>Cyanobacteriota</taxon>
        <taxon>Cyanophyceae</taxon>
        <taxon>Oscillatoriophycideae</taxon>
        <taxon>Oscillatoriales</taxon>
        <taxon>Microcoleaceae</taxon>
        <taxon>Microcoleus</taxon>
        <taxon>Microcoleus anatoxicus</taxon>
    </lineage>
</organism>
<dbReference type="Gene3D" id="1.20.120.580">
    <property type="entry name" value="bsu32300-like"/>
    <property type="match status" value="1"/>
</dbReference>
<dbReference type="InterPro" id="IPR037038">
    <property type="entry name" value="HepT-like_sf"/>
</dbReference>
<reference evidence="7 8" key="1">
    <citation type="journal article" date="2020" name="Harmful Algae">
        <title>Molecular and morphological characterization of a novel dihydroanatoxin-a producing Microcoleus species (cyanobacteria) from the Russian River, California, USA.</title>
        <authorList>
            <person name="Conklin K.Y."/>
            <person name="Stancheva R."/>
            <person name="Otten T.G."/>
            <person name="Fadness R."/>
            <person name="Boyer G.L."/>
            <person name="Read B."/>
            <person name="Zhang X."/>
            <person name="Sheath R.G."/>
        </authorList>
    </citation>
    <scope>NUCLEOTIDE SEQUENCE [LARGE SCALE GENOMIC DNA]</scope>
    <source>
        <strain evidence="7 8">PTRS2</strain>
    </source>
</reference>
<comment type="caution">
    <text evidence="7">The sequence shown here is derived from an EMBL/GenBank/DDBJ whole genome shotgun (WGS) entry which is preliminary data.</text>
</comment>
<keyword evidence="4" id="KW-0547">Nucleotide-binding</keyword>
<sequence length="112" mass="13334">MREEKLYIQDISDCIDRIEDYTRDGRESFMQTRMIQDAVIRNFEIIGEATKRLSQDFRQAYPNIQWQRIAGFRDVLIHDYLRVDLDEVWGIVERNLPELKATIRAILNADEG</sequence>
<comment type="similarity">
    <text evidence="6">Belongs to the HepT RNase toxin family.</text>
</comment>
<keyword evidence="1" id="KW-0597">Phosphoprotein</keyword>
<accession>A0ABU8YUV9</accession>
<protein>
    <submittedName>
        <fullName evidence="7">DUF86 domain-containing protein</fullName>
    </submittedName>
</protein>
<evidence type="ECO:0000256" key="4">
    <source>
        <dbReference type="ARBA" id="ARBA00022741"/>
    </source>
</evidence>
<keyword evidence="2" id="KW-1277">Toxin-antitoxin system</keyword>
<dbReference type="PANTHER" id="PTHR34139">
    <property type="entry name" value="UPF0331 PROTEIN MJ0127"/>
    <property type="match status" value="1"/>
</dbReference>
<dbReference type="Pfam" id="PF01934">
    <property type="entry name" value="HepT-like"/>
    <property type="match status" value="1"/>
</dbReference>
<evidence type="ECO:0000256" key="6">
    <source>
        <dbReference type="ARBA" id="ARBA00024207"/>
    </source>
</evidence>
<dbReference type="RefSeq" id="WP_340523146.1">
    <property type="nucleotide sequence ID" value="NZ_JBBLXS010000549.1"/>
</dbReference>
<gene>
    <name evidence="7" type="ORF">WMG39_25775</name>
</gene>
<dbReference type="Proteomes" id="UP001384579">
    <property type="component" value="Unassembled WGS sequence"/>
</dbReference>
<proteinExistence type="inferred from homology"/>
<name>A0ABU8YUV9_9CYAN</name>
<evidence type="ECO:0000256" key="1">
    <source>
        <dbReference type="ARBA" id="ARBA00022553"/>
    </source>
</evidence>
<keyword evidence="3" id="KW-0540">Nuclease</keyword>
<evidence type="ECO:0000256" key="5">
    <source>
        <dbReference type="ARBA" id="ARBA00022801"/>
    </source>
</evidence>
<keyword evidence="8" id="KW-1185">Reference proteome</keyword>
<dbReference type="EMBL" id="JBBLXS010000549">
    <property type="protein sequence ID" value="MEK0188224.1"/>
    <property type="molecule type" value="Genomic_DNA"/>
</dbReference>
<evidence type="ECO:0000256" key="3">
    <source>
        <dbReference type="ARBA" id="ARBA00022722"/>
    </source>
</evidence>
<dbReference type="InterPro" id="IPR008201">
    <property type="entry name" value="HepT-like"/>
</dbReference>
<dbReference type="PANTHER" id="PTHR34139:SF1">
    <property type="entry name" value="RNASE MJ1380-RELATED"/>
    <property type="match status" value="1"/>
</dbReference>
<evidence type="ECO:0000313" key="7">
    <source>
        <dbReference type="EMBL" id="MEK0188224.1"/>
    </source>
</evidence>
<evidence type="ECO:0000256" key="2">
    <source>
        <dbReference type="ARBA" id="ARBA00022649"/>
    </source>
</evidence>
<dbReference type="InterPro" id="IPR051813">
    <property type="entry name" value="HepT_RNase_toxin"/>
</dbReference>
<evidence type="ECO:0000313" key="8">
    <source>
        <dbReference type="Proteomes" id="UP001384579"/>
    </source>
</evidence>